<evidence type="ECO:0000256" key="2">
    <source>
        <dbReference type="ARBA" id="ARBA00023125"/>
    </source>
</evidence>
<sequence length="352" mass="37616">MARDTVTLRDVADAAGVSIATASRALTGKNRVSKATTAHVSRVAERLGYRVNVFGRALREGTDGAVGVIVPVISNPFYGQLVHSLEEQLREHSLELIIADSHGDVARERERLRMLVQRRVEGIVIVPSDASASLDAVAEAADDVPLVQLDRRVEEAPTDFVGVDNERGIALLVNHLGERGATEIVLVASDDTTSAGRERRAAFDREIARRGLPVLEPILDRFTLEFGLSAAGTIARSRPLPDAIVAGDDLIATGLITGLKRHGVVVPRDVMVTGFDGTMLADICDPALTTVVQPFDQIAAEAVRALLRRTKQRDAPAIYSRLAPALRESMSTARPLAPPDTPAPAGDDAQAS</sequence>
<dbReference type="PROSITE" id="PS00356">
    <property type="entry name" value="HTH_LACI_1"/>
    <property type="match status" value="1"/>
</dbReference>
<keyword evidence="1" id="KW-0805">Transcription regulation</keyword>
<dbReference type="InterPro" id="IPR046335">
    <property type="entry name" value="LacI/GalR-like_sensor"/>
</dbReference>
<name>A0ABP8WXY9_9MICO</name>
<feature type="domain" description="HTH lacI-type" evidence="5">
    <location>
        <begin position="6"/>
        <end position="60"/>
    </location>
</feature>
<dbReference type="RefSeq" id="WP_253874422.1">
    <property type="nucleotide sequence ID" value="NZ_BAABHM010000009.1"/>
</dbReference>
<evidence type="ECO:0000259" key="5">
    <source>
        <dbReference type="PROSITE" id="PS50932"/>
    </source>
</evidence>
<keyword evidence="3" id="KW-0804">Transcription</keyword>
<dbReference type="SMART" id="SM00354">
    <property type="entry name" value="HTH_LACI"/>
    <property type="match status" value="1"/>
</dbReference>
<dbReference type="PANTHER" id="PTHR30146">
    <property type="entry name" value="LACI-RELATED TRANSCRIPTIONAL REPRESSOR"/>
    <property type="match status" value="1"/>
</dbReference>
<dbReference type="PROSITE" id="PS50932">
    <property type="entry name" value="HTH_LACI_2"/>
    <property type="match status" value="1"/>
</dbReference>
<dbReference type="PANTHER" id="PTHR30146:SF147">
    <property type="entry name" value="HTH-TYPE TRANSCRIPTIONAL REGULATOR DEGA"/>
    <property type="match status" value="1"/>
</dbReference>
<dbReference type="SUPFAM" id="SSF47413">
    <property type="entry name" value="lambda repressor-like DNA-binding domains"/>
    <property type="match status" value="1"/>
</dbReference>
<dbReference type="InterPro" id="IPR010982">
    <property type="entry name" value="Lambda_DNA-bd_dom_sf"/>
</dbReference>
<dbReference type="CDD" id="cd01392">
    <property type="entry name" value="HTH_LacI"/>
    <property type="match status" value="1"/>
</dbReference>
<evidence type="ECO:0000256" key="3">
    <source>
        <dbReference type="ARBA" id="ARBA00023163"/>
    </source>
</evidence>
<protein>
    <submittedName>
        <fullName evidence="6">LacI family DNA-binding transcriptional regulator</fullName>
    </submittedName>
</protein>
<dbReference type="Proteomes" id="UP001500843">
    <property type="component" value="Unassembled WGS sequence"/>
</dbReference>
<dbReference type="Gene3D" id="1.10.260.40">
    <property type="entry name" value="lambda repressor-like DNA-binding domains"/>
    <property type="match status" value="1"/>
</dbReference>
<dbReference type="SUPFAM" id="SSF53822">
    <property type="entry name" value="Periplasmic binding protein-like I"/>
    <property type="match status" value="1"/>
</dbReference>
<evidence type="ECO:0000313" key="6">
    <source>
        <dbReference type="EMBL" id="GAA4697372.1"/>
    </source>
</evidence>
<evidence type="ECO:0000256" key="1">
    <source>
        <dbReference type="ARBA" id="ARBA00023015"/>
    </source>
</evidence>
<reference evidence="7" key="1">
    <citation type="journal article" date="2019" name="Int. J. Syst. Evol. Microbiol.">
        <title>The Global Catalogue of Microorganisms (GCM) 10K type strain sequencing project: providing services to taxonomists for standard genome sequencing and annotation.</title>
        <authorList>
            <consortium name="The Broad Institute Genomics Platform"/>
            <consortium name="The Broad Institute Genome Sequencing Center for Infectious Disease"/>
            <person name="Wu L."/>
            <person name="Ma J."/>
        </authorList>
    </citation>
    <scope>NUCLEOTIDE SEQUENCE [LARGE SCALE GENOMIC DNA]</scope>
    <source>
        <strain evidence="7">JCM 17975</strain>
    </source>
</reference>
<comment type="caution">
    <text evidence="6">The sequence shown here is derived from an EMBL/GenBank/DDBJ whole genome shotgun (WGS) entry which is preliminary data.</text>
</comment>
<dbReference type="InterPro" id="IPR000843">
    <property type="entry name" value="HTH_LacI"/>
</dbReference>
<keyword evidence="2 6" id="KW-0238">DNA-binding</keyword>
<evidence type="ECO:0000256" key="4">
    <source>
        <dbReference type="SAM" id="MobiDB-lite"/>
    </source>
</evidence>
<proteinExistence type="predicted"/>
<dbReference type="EMBL" id="BAABHM010000009">
    <property type="protein sequence ID" value="GAA4697372.1"/>
    <property type="molecule type" value="Genomic_DNA"/>
</dbReference>
<dbReference type="Pfam" id="PF13377">
    <property type="entry name" value="Peripla_BP_3"/>
    <property type="match status" value="1"/>
</dbReference>
<evidence type="ECO:0000313" key="7">
    <source>
        <dbReference type="Proteomes" id="UP001500843"/>
    </source>
</evidence>
<dbReference type="Gene3D" id="3.40.50.2300">
    <property type="match status" value="2"/>
</dbReference>
<dbReference type="InterPro" id="IPR028082">
    <property type="entry name" value="Peripla_BP_I"/>
</dbReference>
<dbReference type="Pfam" id="PF00356">
    <property type="entry name" value="LacI"/>
    <property type="match status" value="1"/>
</dbReference>
<dbReference type="GO" id="GO:0003677">
    <property type="term" value="F:DNA binding"/>
    <property type="evidence" value="ECO:0007669"/>
    <property type="project" value="UniProtKB-KW"/>
</dbReference>
<feature type="region of interest" description="Disordered" evidence="4">
    <location>
        <begin position="329"/>
        <end position="352"/>
    </location>
</feature>
<organism evidence="6 7">
    <name type="scientific">Promicromonospora umidemergens</name>
    <dbReference type="NCBI Taxonomy" id="629679"/>
    <lineage>
        <taxon>Bacteria</taxon>
        <taxon>Bacillati</taxon>
        <taxon>Actinomycetota</taxon>
        <taxon>Actinomycetes</taxon>
        <taxon>Micrococcales</taxon>
        <taxon>Promicromonosporaceae</taxon>
        <taxon>Promicromonospora</taxon>
    </lineage>
</organism>
<keyword evidence="7" id="KW-1185">Reference proteome</keyword>
<feature type="compositionally biased region" description="Low complexity" evidence="4">
    <location>
        <begin position="343"/>
        <end position="352"/>
    </location>
</feature>
<accession>A0ABP8WXY9</accession>
<dbReference type="CDD" id="cd06267">
    <property type="entry name" value="PBP1_LacI_sugar_binding-like"/>
    <property type="match status" value="1"/>
</dbReference>
<gene>
    <name evidence="6" type="ORF">GCM10023198_16990</name>
</gene>